<evidence type="ECO:0000259" key="4">
    <source>
        <dbReference type="Pfam" id="PF24883"/>
    </source>
</evidence>
<name>S8A848_DACHA</name>
<dbReference type="Pfam" id="PF24883">
    <property type="entry name" value="NPHP3_N"/>
    <property type="match status" value="2"/>
</dbReference>
<reference evidence="6" key="2">
    <citation type="submission" date="2013-04" db="EMBL/GenBank/DDBJ databases">
        <title>Genomic mechanisms accounting for the adaptation to parasitism in nematode-trapping fungi.</title>
        <authorList>
            <person name="Ahren D.G."/>
        </authorList>
    </citation>
    <scope>NUCLEOTIDE SEQUENCE [LARGE SCALE GENOMIC DNA]</scope>
    <source>
        <strain evidence="6">CBS 200.50</strain>
    </source>
</reference>
<dbReference type="Pfam" id="PF22939">
    <property type="entry name" value="WHD_GPIID"/>
    <property type="match status" value="1"/>
</dbReference>
<dbReference type="Gene3D" id="1.25.40.20">
    <property type="entry name" value="Ankyrin repeat-containing domain"/>
    <property type="match status" value="2"/>
</dbReference>
<evidence type="ECO:0000313" key="6">
    <source>
        <dbReference type="Proteomes" id="UP000015100"/>
    </source>
</evidence>
<dbReference type="PANTHER" id="PTHR10039">
    <property type="entry name" value="AMELOGENIN"/>
    <property type="match status" value="1"/>
</dbReference>
<dbReference type="SUPFAM" id="SSF48403">
    <property type="entry name" value="Ankyrin repeat"/>
    <property type="match status" value="1"/>
</dbReference>
<dbReference type="Gene3D" id="3.40.50.300">
    <property type="entry name" value="P-loop containing nucleotide triphosphate hydrolases"/>
    <property type="match status" value="1"/>
</dbReference>
<sequence length="985" mass="111243">MDGVSLASGIAGLLSLSVTIIGVSYKYISSAHRASKKESEYLFELTNLRLLLLRLQEIVDNSEAKSFKYLSTLPIAECTHDLQQICSKLKKRSSSRLFTIKFNKLSWPFVEQETNQLVETLHRYRDVFHTALTAEGFVHTTTILREITVFKTDMQFETILNWLCSSNFEEKQRDVFRQHHPRSGRWFLDSAPFTRWMSAKCQRIWCHGDPGAGKTVMTFATPWLSNSLTLATNIKFRFSSMVINHISETVQDKKIGLAYFYCDYQDQEKQTADYFVASLLQQLIRRVLVLPTELKEFYQVFCKERRLPKLSDLTKLLLQLSDSFSQVYLVIDALDESDSTKHRRQFLSILYELEKKQDSIRIFVTSRSHPVDIRAAFENGPNIKITASRSDIRDYITSRLDNDENLADLIQPKLRNEIVDHITEVAGGMFLLARLQMDSICAATTIREIRHALKIMPSDLQKTFEVALERVRAQPTQHAALALRVLGWLTHAKRSFSVEELCYGLAVEPKTSFLDDENLPAPKLLVNVCGGLVVIDRDSSTIRLAHLTVQEYFKSMSLKIFGNTEISIAESCITYLSYETFSAGPCLDDESLELRLQEHPFLRYSAKHWGNHLRGETENVLLELVLKFLRDRSQAACATQVEFLPQTSFNGCYNIYYKDLTPLHMASNWGLVKLLRHLLRSPDIRDIATKEFDGKTPLHHPCRLGNEDVMKLLIESGSDISAFDDYGRSALRFAVDGGKLGAVKLLLDKGATVNAPVDWHGGTALHWATRLGYTSIVQLLLDYGANPDLRCYDGRTALDYAKQAGNDTIVALLSNNSAVELDYEYEERTVLHKYSREGDLEMVRHYLSQGVEVNTLAEGDTTPLHLAVLGGHEQVVKLLLENGANTSAASKDGRTILHRAVEGGDEAVIKLILGCKPDLEAQDAYGRVPLHWVARIGNETLVRLLLDHGANPTTRDSHGRTPMQQAAYTGQENIVKVLESAAINA</sequence>
<dbReference type="InterPro" id="IPR054471">
    <property type="entry name" value="GPIID_WHD"/>
</dbReference>
<feature type="repeat" description="ANK" evidence="2">
    <location>
        <begin position="958"/>
        <end position="985"/>
    </location>
</feature>
<dbReference type="PANTHER" id="PTHR10039:SF15">
    <property type="entry name" value="NACHT DOMAIN-CONTAINING PROTEIN"/>
    <property type="match status" value="1"/>
</dbReference>
<dbReference type="OrthoDB" id="195446at2759"/>
<accession>S8A848</accession>
<gene>
    <name evidence="5" type="ORF">H072_7207</name>
</gene>
<feature type="repeat" description="ANK" evidence="2">
    <location>
        <begin position="826"/>
        <end position="858"/>
    </location>
</feature>
<feature type="repeat" description="ANK" evidence="2">
    <location>
        <begin position="925"/>
        <end position="957"/>
    </location>
</feature>
<feature type="repeat" description="ANK" evidence="2">
    <location>
        <begin position="726"/>
        <end position="758"/>
    </location>
</feature>
<dbReference type="PRINTS" id="PR01415">
    <property type="entry name" value="ANKYRIN"/>
</dbReference>
<feature type="domain" description="GPI inositol-deacylase winged helix" evidence="3">
    <location>
        <begin position="475"/>
        <end position="557"/>
    </location>
</feature>
<dbReference type="EMBL" id="AQGS01000503">
    <property type="protein sequence ID" value="EPS39024.1"/>
    <property type="molecule type" value="Genomic_DNA"/>
</dbReference>
<dbReference type="PROSITE" id="PS50088">
    <property type="entry name" value="ANK_REPEAT"/>
    <property type="match status" value="8"/>
</dbReference>
<organism evidence="5 6">
    <name type="scientific">Dactylellina haptotyla (strain CBS 200.50)</name>
    <name type="common">Nematode-trapping fungus</name>
    <name type="synonym">Monacrosporium haptotylum</name>
    <dbReference type="NCBI Taxonomy" id="1284197"/>
    <lineage>
        <taxon>Eukaryota</taxon>
        <taxon>Fungi</taxon>
        <taxon>Dikarya</taxon>
        <taxon>Ascomycota</taxon>
        <taxon>Pezizomycotina</taxon>
        <taxon>Orbiliomycetes</taxon>
        <taxon>Orbiliales</taxon>
        <taxon>Orbiliaceae</taxon>
        <taxon>Dactylellina</taxon>
    </lineage>
</organism>
<dbReference type="Pfam" id="PF13637">
    <property type="entry name" value="Ank_4"/>
    <property type="match status" value="1"/>
</dbReference>
<evidence type="ECO:0000259" key="3">
    <source>
        <dbReference type="Pfam" id="PF22939"/>
    </source>
</evidence>
<dbReference type="PROSITE" id="PS50297">
    <property type="entry name" value="ANK_REP_REGION"/>
    <property type="match status" value="7"/>
</dbReference>
<feature type="repeat" description="ANK" evidence="2">
    <location>
        <begin position="859"/>
        <end position="891"/>
    </location>
</feature>
<feature type="domain" description="Nephrocystin 3-like N-terminal" evidence="4">
    <location>
        <begin position="183"/>
        <end position="218"/>
    </location>
</feature>
<proteinExistence type="predicted"/>
<dbReference type="InterPro" id="IPR036770">
    <property type="entry name" value="Ankyrin_rpt-contain_sf"/>
</dbReference>
<dbReference type="InterPro" id="IPR027417">
    <property type="entry name" value="P-loop_NTPase"/>
</dbReference>
<evidence type="ECO:0000313" key="5">
    <source>
        <dbReference type="EMBL" id="EPS39024.1"/>
    </source>
</evidence>
<dbReference type="AlphaFoldDB" id="S8A848"/>
<reference evidence="5 6" key="1">
    <citation type="journal article" date="2013" name="PLoS Genet.">
        <title>Genomic mechanisms accounting for the adaptation to parasitism in nematode-trapping fungi.</title>
        <authorList>
            <person name="Meerupati T."/>
            <person name="Andersson K.M."/>
            <person name="Friman E."/>
            <person name="Kumar D."/>
            <person name="Tunlid A."/>
            <person name="Ahren D."/>
        </authorList>
    </citation>
    <scope>NUCLEOTIDE SEQUENCE [LARGE SCALE GENOMIC DNA]</scope>
    <source>
        <strain evidence="5 6">CBS 200.50</strain>
    </source>
</reference>
<dbReference type="OMA" id="WISSEDY"/>
<dbReference type="InterPro" id="IPR002110">
    <property type="entry name" value="Ankyrin_rpt"/>
</dbReference>
<evidence type="ECO:0000256" key="2">
    <source>
        <dbReference type="PROSITE-ProRule" id="PRU00023"/>
    </source>
</evidence>
<feature type="repeat" description="ANK" evidence="2">
    <location>
        <begin position="693"/>
        <end position="725"/>
    </location>
</feature>
<dbReference type="STRING" id="1284197.S8A848"/>
<dbReference type="HOGENOM" id="CLU_000288_34_23_1"/>
<feature type="repeat" description="ANK" evidence="2">
    <location>
        <begin position="892"/>
        <end position="924"/>
    </location>
</feature>
<keyword evidence="1" id="KW-0677">Repeat</keyword>
<feature type="domain" description="Nephrocystin 3-like N-terminal" evidence="4">
    <location>
        <begin position="239"/>
        <end position="367"/>
    </location>
</feature>
<dbReference type="Proteomes" id="UP000015100">
    <property type="component" value="Unassembled WGS sequence"/>
</dbReference>
<dbReference type="eggNOG" id="KOG4177">
    <property type="taxonomic scope" value="Eukaryota"/>
</dbReference>
<keyword evidence="2" id="KW-0040">ANK repeat</keyword>
<dbReference type="SMART" id="SM00248">
    <property type="entry name" value="ANK"/>
    <property type="match status" value="10"/>
</dbReference>
<protein>
    <submittedName>
        <fullName evidence="5">Uncharacterized protein</fullName>
    </submittedName>
</protein>
<dbReference type="InterPro" id="IPR056884">
    <property type="entry name" value="NPHP3-like_N"/>
</dbReference>
<dbReference type="Pfam" id="PF12796">
    <property type="entry name" value="Ank_2"/>
    <property type="match status" value="3"/>
</dbReference>
<feature type="repeat" description="ANK" evidence="2">
    <location>
        <begin position="760"/>
        <end position="792"/>
    </location>
</feature>
<evidence type="ECO:0000256" key="1">
    <source>
        <dbReference type="ARBA" id="ARBA00022737"/>
    </source>
</evidence>
<comment type="caution">
    <text evidence="5">The sequence shown here is derived from an EMBL/GenBank/DDBJ whole genome shotgun (WGS) entry which is preliminary data.</text>
</comment>
<keyword evidence="6" id="KW-1185">Reference proteome</keyword>